<dbReference type="PANTHER" id="PTHR48016:SF32">
    <property type="entry name" value="MITOGEN-ACTIVATED PROTEIN KINASE KINASE KINASE 4"/>
    <property type="match status" value="1"/>
</dbReference>
<feature type="compositionally biased region" description="Basic and acidic residues" evidence="7">
    <location>
        <begin position="1694"/>
        <end position="1707"/>
    </location>
</feature>
<dbReference type="InterPro" id="IPR008271">
    <property type="entry name" value="Ser/Thr_kinase_AS"/>
</dbReference>
<feature type="compositionally biased region" description="Basic and acidic residues" evidence="7">
    <location>
        <begin position="662"/>
        <end position="672"/>
    </location>
</feature>
<feature type="region of interest" description="Disordered" evidence="7">
    <location>
        <begin position="1682"/>
        <end position="1721"/>
    </location>
</feature>
<dbReference type="Gene3D" id="1.10.510.10">
    <property type="entry name" value="Transferase(Phosphotransferase) domain 1"/>
    <property type="match status" value="2"/>
</dbReference>
<gene>
    <name evidence="9" type="ORF">LINJ_07_0770</name>
</gene>
<evidence type="ECO:0000256" key="2">
    <source>
        <dbReference type="ARBA" id="ARBA00022527"/>
    </source>
</evidence>
<feature type="region of interest" description="Disordered" evidence="7">
    <location>
        <begin position="849"/>
        <end position="914"/>
    </location>
</feature>
<dbReference type="PROSITE" id="PS50011">
    <property type="entry name" value="PROTEIN_KINASE_DOM"/>
    <property type="match status" value="1"/>
</dbReference>
<feature type="compositionally biased region" description="Low complexity" evidence="7">
    <location>
        <begin position="678"/>
        <end position="709"/>
    </location>
</feature>
<dbReference type="OMA" id="CAPWRHI"/>
<feature type="region of interest" description="Disordered" evidence="7">
    <location>
        <begin position="744"/>
        <end position="774"/>
    </location>
</feature>
<evidence type="ECO:0000256" key="6">
    <source>
        <dbReference type="ARBA" id="ARBA00022840"/>
    </source>
</evidence>
<evidence type="ECO:0000313" key="10">
    <source>
        <dbReference type="Proteomes" id="UP000008153"/>
    </source>
</evidence>
<keyword evidence="2" id="KW-0723">Serine/threonine-protein kinase</keyword>
<sequence>MSSGPLRMPTPSAPSTPPPPTATQHHHTSSWRSWGTKGTGQRVAEGGGSTTTGSPNSSAAPPSVSVTVVVLAALTAATVSVAYNSYKVRSRSSRVYRSQSTTPGHSCTRHGEASDPSHTGDIAMDSVKTASPLSPSTARSDATTCCRSTSLGGCGSTAAHTVAGENPSSTAASENELDEGGQRERDVMAQSPSLALHTDTAADAGARSGNRDMRFALCSAPPLQMAHDSTAEFHDRCATPAASAAPSPPPPETPKALLSNYYDLEPYALQGLAGGAHGWKRVFGLLKPEMRRRSGRDEACAEDGGTAADGIPGRRAPGSLTRTYDGSRVTTTDSPALLRESPGAIVPVTPAAATRSPTRRASAVESMYRSSVVKSDVSVHSRVPGQPVATGKPCTARWYGDDHKLFSVAAASSTSASTLAQPLHPPRLSVSPVAGVPSPPSRFLNSFFFPVLQHLSFCVSRSVGSGPGESTTTGEATSGTAGSGVHTASTTNTFATSAALAVAQRNLQRDISTLVATTASVRLGASASSSFPGSHAHTARCSAVSSVAVSPRAGATGSCRSQQQHEGVTAAESCSSFAALHAGRSSSGGQRRKGVSVEGEEGAAQHVLGSHARFLSAEDKQQPGMRGSPRHQSSGACRQTPASSQKSDRSATWSGAGPCKQSIRESAQERRMPPHPSPRAAATAAGATADSGAVPAPPEASSTEEPNAAGTESVGEPASPPTMAHCCTIAEQLAVLTSRREQQHRYTQQLQASRRSAGLGAGAENALPSPLATPSSPAYTGAAAASTTLDVSNAELSKKASGMRSPFAWASQYYTDTASGVFYSSVLQPHHYENHVYSDVTTEVQQCRRRRQRDRVTSLGAGVTPASRAGAEDEDVGHETHTATPMATGAGAATAASTRRSMERPAAESSLTAGLQPAAARKASASAGTAILTSGVGSVAPLSHSKPTQPSNERRVDDLTVKHQDDGSASYTISLTYHDSETGTSRTVNTSALPPLRRCDAGASIPGLSSLSGGTTVRAAARTKRPTTTATLALSASGAASPAHSRSVSGGEAAHAFAVSSPPARPATATMMGKSLLHSQPHQASDAEDNDNASTTLGLAQAARTGGGRPRPAPRSSISVGGSLKYCSSPAAGATAAGSASGSPACDAAAASTTTASGKVNPFAAPLPPTEPQHGPRLRGVAGRNGEMAIGAFLGGGACGKVYECLNTETGQVLAAKQIVFDAKDRKLRTRLKQLELELEVLTLAARHHVRWIVGFFGAEKRGHSVLMYLEYCQHGSLLDYMMEGNSTDAAVWNTSSALDDATPKPSTAPADRSAGCHFDANGSPPVAAVAAWRRHTESVNEDASCLSARSPLRGLREVRESHTEAAAAPKTNSPKQQRQQQQVADGGSAAAGHAQRAEAEEAAATGHASPQVRTHREESAEGEEYPERREGDCLSTAAASVSSAASSVALSSSALDMMPLSEALHPQMPSLSIEQAQCFTKQIVEGLCFLHQHNYAHLDVKTANVLVAADDECRLADLGCAMRLQPPPPASPPPQQQGLAGMDKAVRGGANGDLDDAFSPPPYPVLVDRDAITELRGTALYMAPEMIRFESHAIGSPADVWSLGCVVMEMTTGCAPWRHIAKDKLRVLYRIGSARDELPLPPLIRAWAEEAREWLVREGLSATVDAEKQQDDVAACAMEAGGVAQAPRSRSASKKDREVSGVDRDSGVVGGDLDNAVSDTLDEPCSQRRRVDHGTYGCEATATPRSSSALTAKMPASVRTPATSTRGGTTSSSFARAASAMTAGLQLGESNPPDEERFFREQRHVMRLYVALQDFVTACVRVRPEDRSSTAELLRHPFLTLCKDDI</sequence>
<dbReference type="InParanoid" id="A4HT93"/>
<dbReference type="RefSeq" id="XP_001463284.1">
    <property type="nucleotide sequence ID" value="XM_001463247.1"/>
</dbReference>
<feature type="compositionally biased region" description="Low complexity" evidence="7">
    <location>
        <begin position="1377"/>
        <end position="1395"/>
    </location>
</feature>
<feature type="region of interest" description="Disordered" evidence="7">
    <location>
        <begin position="90"/>
        <end position="142"/>
    </location>
</feature>
<keyword evidence="6" id="KW-0067">ATP-binding</keyword>
<feature type="domain" description="Protein kinase" evidence="8">
    <location>
        <begin position="1188"/>
        <end position="1840"/>
    </location>
</feature>
<evidence type="ECO:0000256" key="4">
    <source>
        <dbReference type="ARBA" id="ARBA00022741"/>
    </source>
</evidence>
<feature type="region of interest" description="Disordered" evidence="7">
    <location>
        <begin position="294"/>
        <end position="334"/>
    </location>
</feature>
<accession>A4HT93</accession>
<keyword evidence="10" id="KW-1185">Reference proteome</keyword>
<evidence type="ECO:0000256" key="1">
    <source>
        <dbReference type="ARBA" id="ARBA00006529"/>
    </source>
</evidence>
<reference evidence="9 10" key="2">
    <citation type="journal article" date="2011" name="Genome Res.">
        <title>Chromosome and gene copy number variation allow major structural change between species and strains of Leishmania.</title>
        <authorList>
            <person name="Rogers M.B."/>
            <person name="Hilley J.D."/>
            <person name="Dickens N.J."/>
            <person name="Wilkes J."/>
            <person name="Bates P.A."/>
            <person name="Depledge D.P."/>
            <person name="Harris D."/>
            <person name="Her Y."/>
            <person name="Herzyk P."/>
            <person name="Imamura H."/>
            <person name="Otto T.D."/>
            <person name="Sanders M."/>
            <person name="Seeger K."/>
            <person name="Dujardin J.C."/>
            <person name="Berriman M."/>
            <person name="Smith D.F."/>
            <person name="Hertz-Fowler C."/>
            <person name="Mottram J.C."/>
        </authorList>
    </citation>
    <scope>NUCLEOTIDE SEQUENCE [LARGE SCALE GENOMIC DNA]</scope>
    <source>
        <strain evidence="9 10">JPCM5</strain>
    </source>
</reference>
<protein>
    <recommendedName>
        <fullName evidence="8">Protein kinase domain-containing protein</fullName>
    </recommendedName>
</protein>
<dbReference type="VEuPathDB" id="TriTrypDB:LINF_070012500"/>
<feature type="region of interest" description="Disordered" evidence="7">
    <location>
        <begin position="1"/>
        <end position="62"/>
    </location>
</feature>
<dbReference type="InterPro" id="IPR011009">
    <property type="entry name" value="Kinase-like_dom_sf"/>
</dbReference>
<feature type="compositionally biased region" description="Low complexity" evidence="7">
    <location>
        <begin position="882"/>
        <end position="899"/>
    </location>
</feature>
<evidence type="ECO:0000256" key="5">
    <source>
        <dbReference type="ARBA" id="ARBA00022777"/>
    </source>
</evidence>
<feature type="compositionally biased region" description="Pro residues" evidence="7">
    <location>
        <begin position="11"/>
        <end position="21"/>
    </location>
</feature>
<evidence type="ECO:0000313" key="9">
    <source>
        <dbReference type="EMBL" id="CAM65640.1"/>
    </source>
</evidence>
<keyword evidence="4" id="KW-0547">Nucleotide-binding</keyword>
<keyword evidence="3 9" id="KW-0808">Transferase</keyword>
<feature type="compositionally biased region" description="Polar residues" evidence="7">
    <location>
        <begin position="128"/>
        <end position="142"/>
    </location>
</feature>
<organism evidence="9 10">
    <name type="scientific">Leishmania infantum</name>
    <dbReference type="NCBI Taxonomy" id="5671"/>
    <lineage>
        <taxon>Eukaryota</taxon>
        <taxon>Discoba</taxon>
        <taxon>Euglenozoa</taxon>
        <taxon>Kinetoplastea</taxon>
        <taxon>Metakinetoplastina</taxon>
        <taxon>Trypanosomatida</taxon>
        <taxon>Trypanosomatidae</taxon>
        <taxon>Leishmaniinae</taxon>
        <taxon>Leishmania</taxon>
    </lineage>
</organism>
<evidence type="ECO:0000259" key="8">
    <source>
        <dbReference type="PROSITE" id="PS50011"/>
    </source>
</evidence>
<dbReference type="SUPFAM" id="SSF56112">
    <property type="entry name" value="Protein kinase-like (PK-like)"/>
    <property type="match status" value="1"/>
</dbReference>
<feature type="region of interest" description="Disordered" evidence="7">
    <location>
        <begin position="463"/>
        <end position="485"/>
    </location>
</feature>
<name>A4HT93_LEIIN</name>
<dbReference type="InterPro" id="IPR000719">
    <property type="entry name" value="Prot_kinase_dom"/>
</dbReference>
<feature type="compositionally biased region" description="Low complexity" evidence="7">
    <location>
        <begin position="51"/>
        <end position="62"/>
    </location>
</feature>
<feature type="region of interest" description="Disordered" evidence="7">
    <location>
        <begin position="1299"/>
        <end position="1320"/>
    </location>
</feature>
<dbReference type="PROSITE" id="PS00108">
    <property type="entry name" value="PROTEIN_KINASE_ST"/>
    <property type="match status" value="1"/>
</dbReference>
<evidence type="ECO:0000256" key="7">
    <source>
        <dbReference type="SAM" id="MobiDB-lite"/>
    </source>
</evidence>
<feature type="region of interest" description="Disordered" evidence="7">
    <location>
        <begin position="1100"/>
        <end position="1119"/>
    </location>
</feature>
<feature type="region of interest" description="Disordered" evidence="7">
    <location>
        <begin position="1526"/>
        <end position="1554"/>
    </location>
</feature>
<dbReference type="Pfam" id="PF00069">
    <property type="entry name" value="Pkinase"/>
    <property type="match status" value="3"/>
</dbReference>
<dbReference type="eggNOG" id="KOG0198">
    <property type="taxonomic scope" value="Eukaryota"/>
</dbReference>
<dbReference type="GO" id="GO:0035556">
    <property type="term" value="P:intracellular signal transduction"/>
    <property type="evidence" value="ECO:0007669"/>
    <property type="project" value="UniProtKB-ARBA"/>
</dbReference>
<feature type="compositionally biased region" description="Low complexity" evidence="7">
    <location>
        <begin position="752"/>
        <end position="774"/>
    </location>
</feature>
<reference evidence="9 10" key="1">
    <citation type="journal article" date="2007" name="Nat. Genet.">
        <title>Comparative genomic analysis of three Leishmania species that cause diverse human disease.</title>
        <authorList>
            <person name="Peacock C.S."/>
            <person name="Seeger K."/>
            <person name="Harris D."/>
            <person name="Murphy L."/>
            <person name="Ruiz J.C."/>
            <person name="Quail M.A."/>
            <person name="Peters N."/>
            <person name="Adlem E."/>
            <person name="Tivey A."/>
            <person name="Aslett M."/>
            <person name="Kerhornou A."/>
            <person name="Ivens A."/>
            <person name="Fraser A."/>
            <person name="Rajandream M.A."/>
            <person name="Carver T."/>
            <person name="Norbertczak H."/>
            <person name="Chillingworth T."/>
            <person name="Hance Z."/>
            <person name="Jagels K."/>
            <person name="Moule S."/>
            <person name="Ormond D."/>
            <person name="Rutter S."/>
            <person name="Squares R."/>
            <person name="Whitehead S."/>
            <person name="Rabbinowitsch E."/>
            <person name="Arrowsmith C."/>
            <person name="White B."/>
            <person name="Thurston S."/>
            <person name="Bringaud F."/>
            <person name="Baldauf S.L."/>
            <person name="Faulconbridge A."/>
            <person name="Jeffares D."/>
            <person name="Depledge D.P."/>
            <person name="Oyola S.O."/>
            <person name="Hilley J.D."/>
            <person name="Brito L.O."/>
            <person name="Tosi L.R."/>
            <person name="Barrell B."/>
            <person name="Cruz A.K."/>
            <person name="Mottram J.C."/>
            <person name="Smith D.F."/>
            <person name="Berriman M."/>
        </authorList>
    </citation>
    <scope>NUCLEOTIDE SEQUENCE [LARGE SCALE GENOMIC DNA]</scope>
    <source>
        <strain evidence="9 10">JPCM5</strain>
    </source>
</reference>
<feature type="compositionally biased region" description="Pro residues" evidence="7">
    <location>
        <begin position="1526"/>
        <end position="1536"/>
    </location>
</feature>
<proteinExistence type="inferred from homology"/>
<evidence type="ECO:0000256" key="3">
    <source>
        <dbReference type="ARBA" id="ARBA00022679"/>
    </source>
</evidence>
<feature type="compositionally biased region" description="Polar residues" evidence="7">
    <location>
        <begin position="630"/>
        <end position="653"/>
    </location>
</feature>
<dbReference type="EMBL" id="FR796439">
    <property type="protein sequence ID" value="CAM65640.1"/>
    <property type="molecule type" value="Genomic_DNA"/>
</dbReference>
<feature type="region of interest" description="Disordered" evidence="7">
    <location>
        <begin position="1738"/>
        <end position="1772"/>
    </location>
</feature>
<comment type="similarity">
    <text evidence="1">Belongs to the protein kinase superfamily. STE Ser/Thr protein kinase family. MAP kinase kinase kinase subfamily.</text>
</comment>
<dbReference type="GO" id="GO:0004674">
    <property type="term" value="F:protein serine/threonine kinase activity"/>
    <property type="evidence" value="ECO:0007669"/>
    <property type="project" value="UniProtKB-KW"/>
</dbReference>
<dbReference type="GeneID" id="5066612"/>
<feature type="compositionally biased region" description="Basic and acidic residues" evidence="7">
    <location>
        <begin position="1415"/>
        <end position="1433"/>
    </location>
</feature>
<dbReference type="PANTHER" id="PTHR48016">
    <property type="entry name" value="MAP KINASE KINASE KINASE SSK2-RELATED-RELATED"/>
    <property type="match status" value="1"/>
</dbReference>
<dbReference type="GO" id="GO:0005524">
    <property type="term" value="F:ATP binding"/>
    <property type="evidence" value="ECO:0007669"/>
    <property type="project" value="UniProtKB-KW"/>
</dbReference>
<keyword evidence="5" id="KW-0418">Kinase</keyword>
<dbReference type="SMART" id="SM00220">
    <property type="entry name" value="S_TKc"/>
    <property type="match status" value="1"/>
</dbReference>
<feature type="region of interest" description="Disordered" evidence="7">
    <location>
        <begin position="1357"/>
        <end position="1438"/>
    </location>
</feature>
<feature type="region of interest" description="Disordered" evidence="7">
    <location>
        <begin position="937"/>
        <end position="956"/>
    </location>
</feature>
<dbReference type="Proteomes" id="UP000008153">
    <property type="component" value="Chromosome 7"/>
</dbReference>
<dbReference type="KEGG" id="lif:LINJ_07_0770"/>
<dbReference type="AlphaFoldDB" id="A4HT93"/>
<feature type="compositionally biased region" description="Polar residues" evidence="7">
    <location>
        <begin position="320"/>
        <end position="334"/>
    </location>
</feature>
<dbReference type="FunFam" id="1.10.510.10:FF:001375">
    <property type="entry name" value="Protein kinase, putative"/>
    <property type="match status" value="1"/>
</dbReference>
<feature type="region of interest" description="Disordered" evidence="7">
    <location>
        <begin position="618"/>
        <end position="723"/>
    </location>
</feature>
<feature type="region of interest" description="Disordered" evidence="7">
    <location>
        <begin position="582"/>
        <end position="602"/>
    </location>
</feature>
<dbReference type="InterPro" id="IPR050538">
    <property type="entry name" value="MAP_kinase_kinase_kinase"/>
</dbReference>
<feature type="region of interest" description="Disordered" evidence="7">
    <location>
        <begin position="159"/>
        <end position="206"/>
    </location>
</feature>